<proteinExistence type="predicted"/>
<evidence type="ECO:0000313" key="3">
    <source>
        <dbReference type="Proteomes" id="UP000241167"/>
    </source>
</evidence>
<dbReference type="AlphaFoldDB" id="A0A2P7QK92"/>
<accession>A0A2P7QK92</accession>
<reference evidence="2 3" key="1">
    <citation type="submission" date="2018-03" db="EMBL/GenBank/DDBJ databases">
        <title>The draft genome of Sphingosinicella sp. GL-C-18.</title>
        <authorList>
            <person name="Liu L."/>
            <person name="Li L."/>
            <person name="Liang L."/>
            <person name="Zhang X."/>
            <person name="Wang T."/>
        </authorList>
    </citation>
    <scope>NUCLEOTIDE SEQUENCE [LARGE SCALE GENOMIC DNA]</scope>
    <source>
        <strain evidence="2 3">GL-C-18</strain>
    </source>
</reference>
<dbReference type="EMBL" id="PXYI01000006">
    <property type="protein sequence ID" value="PSJ38352.1"/>
    <property type="molecule type" value="Genomic_DNA"/>
</dbReference>
<dbReference type="Pfam" id="PF21880">
    <property type="entry name" value="DUF6916"/>
    <property type="match status" value="1"/>
</dbReference>
<evidence type="ECO:0000259" key="1">
    <source>
        <dbReference type="Pfam" id="PF21880"/>
    </source>
</evidence>
<organism evidence="2 3">
    <name type="scientific">Allosphingosinicella deserti</name>
    <dbReference type="NCBI Taxonomy" id="2116704"/>
    <lineage>
        <taxon>Bacteria</taxon>
        <taxon>Pseudomonadati</taxon>
        <taxon>Pseudomonadota</taxon>
        <taxon>Alphaproteobacteria</taxon>
        <taxon>Sphingomonadales</taxon>
        <taxon>Sphingomonadaceae</taxon>
        <taxon>Allosphingosinicella</taxon>
    </lineage>
</organism>
<dbReference type="PROSITE" id="PS51318">
    <property type="entry name" value="TAT"/>
    <property type="match status" value="1"/>
</dbReference>
<dbReference type="Proteomes" id="UP000241167">
    <property type="component" value="Unassembled WGS sequence"/>
</dbReference>
<dbReference type="InterPro" id="IPR006311">
    <property type="entry name" value="TAT_signal"/>
</dbReference>
<dbReference type="RefSeq" id="WP_106514418.1">
    <property type="nucleotide sequence ID" value="NZ_PXYI01000006.1"/>
</dbReference>
<evidence type="ECO:0000313" key="2">
    <source>
        <dbReference type="EMBL" id="PSJ38352.1"/>
    </source>
</evidence>
<feature type="domain" description="DUF6916" evidence="1">
    <location>
        <begin position="60"/>
        <end position="152"/>
    </location>
</feature>
<keyword evidence="3" id="KW-1185">Reference proteome</keyword>
<name>A0A2P7QK92_9SPHN</name>
<gene>
    <name evidence="2" type="ORF">C7I55_18030</name>
</gene>
<protein>
    <recommendedName>
        <fullName evidence="1">DUF6916 domain-containing protein</fullName>
    </recommendedName>
</protein>
<sequence length="153" mass="15584">MTEILNAVAADRRNMLGLIGIGGLGAVLAGAAATRPSLLSSSSSKDSVALPPLSLADGALDHWRRAVGMRFSVGGTAAILTLRAVKPLLSAGERPASVTRSHAFAAVFEAPANAPIEGNRTYRLATRLVAPLDVHLGSAVAAGAASQYLAIFN</sequence>
<dbReference type="InterPro" id="IPR054209">
    <property type="entry name" value="DUF6916"/>
</dbReference>
<comment type="caution">
    <text evidence="2">The sequence shown here is derived from an EMBL/GenBank/DDBJ whole genome shotgun (WGS) entry which is preliminary data.</text>
</comment>